<dbReference type="SUPFAM" id="SSF53756">
    <property type="entry name" value="UDP-Glycosyltransferase/glycogen phosphorylase"/>
    <property type="match status" value="2"/>
</dbReference>
<name>A0A4P8IEW2_9FIRM</name>
<evidence type="ECO:0000256" key="1">
    <source>
        <dbReference type="ARBA" id="ARBA00004202"/>
    </source>
</evidence>
<evidence type="ECO:0000256" key="3">
    <source>
        <dbReference type="ARBA" id="ARBA00022475"/>
    </source>
</evidence>
<dbReference type="GO" id="GO:0016757">
    <property type="term" value="F:glycosyltransferase activity"/>
    <property type="evidence" value="ECO:0007669"/>
    <property type="project" value="UniProtKB-KW"/>
</dbReference>
<dbReference type="InterPro" id="IPR051612">
    <property type="entry name" value="Teichoic_Acid_Biosynth"/>
</dbReference>
<evidence type="ECO:0000256" key="4">
    <source>
        <dbReference type="ARBA" id="ARBA00022679"/>
    </source>
</evidence>
<reference evidence="8 9" key="1">
    <citation type="submission" date="2019-05" db="EMBL/GenBank/DDBJ databases">
        <title>Complete genome sequencing of Anaerostipes rhamnosivorans.</title>
        <authorList>
            <person name="Bui T.P.N."/>
            <person name="de Vos W.M."/>
        </authorList>
    </citation>
    <scope>NUCLEOTIDE SEQUENCE [LARGE SCALE GENOMIC DNA]</scope>
    <source>
        <strain evidence="8 9">1y2</strain>
    </source>
</reference>
<dbReference type="EMBL" id="CP040058">
    <property type="protein sequence ID" value="QCP36328.1"/>
    <property type="molecule type" value="Genomic_DNA"/>
</dbReference>
<dbReference type="EC" id="2.4.1.-" evidence="8"/>
<keyword evidence="6" id="KW-0472">Membrane</keyword>
<comment type="subcellular location">
    <subcellularLocation>
        <location evidence="1">Cell membrane</location>
        <topology evidence="1">Peripheral membrane protein</topology>
    </subcellularLocation>
</comment>
<dbReference type="InterPro" id="IPR043148">
    <property type="entry name" value="TagF_C"/>
</dbReference>
<proteinExistence type="inferred from homology"/>
<evidence type="ECO:0000256" key="2">
    <source>
        <dbReference type="ARBA" id="ARBA00010488"/>
    </source>
</evidence>
<dbReference type="AlphaFoldDB" id="A0A4P8IEW2"/>
<dbReference type="PANTHER" id="PTHR37316:SF3">
    <property type="entry name" value="TEICHOIC ACID GLYCEROL-PHOSPHATE TRANSFERASE"/>
    <property type="match status" value="1"/>
</dbReference>
<dbReference type="Gene3D" id="3.40.50.12580">
    <property type="match status" value="1"/>
</dbReference>
<keyword evidence="4 8" id="KW-0808">Transferase</keyword>
<dbReference type="GO" id="GO:0005886">
    <property type="term" value="C:plasma membrane"/>
    <property type="evidence" value="ECO:0007669"/>
    <property type="project" value="UniProtKB-SubCell"/>
</dbReference>
<sequence>MFWKKILKKEQTYPEFESFMRTNNETQTRSWFVKYYENERVVENRIFYESFQGAGMTDSPYAFFLYVLKDKRYSEFQHIWAVKDLEHPLVKKYEKEQNIKFVEYNSEEYIKALCGSKYLISNNTFLEYFIKKDDQVYVNTWHGTPIKTLGKDIKGSLGQHRNLQRNLLHCDYFINPNKYTADILLKSCDVDGAFPGKVADIGYPREDWIFNTEKEQLKDRLGIEKDKRAVLYAPTWRGELGNVSNMSMDVLKRVGELKAGLPDDCVLLLKLHHMMNRYLTEDLKKLSIPEDVEINQALSITDVLITDYSSVFFDYMVTGKPILFYAYDLETYENDRGLYVDMNKLPGPVCRSTKELIDALADCESIKEKYNDTYNAYLKEYSYNDDGRACERLADLLFHDKYDKEKVYSEMDQSKARILSYAGAFINNGITNSIINLSRNIDYSKYDIYLILDKYDDAKRHNIERLDPRVKVFYKIGNYGFLPEEYMPYLRLISDGIGKQGCKPEEIPVKVFEREKKRLFGNLNFQHGIDYSGYTMSWVCFFAYAGFPDKIIYQHNDMKQEMNRVVNGRKPLEQRLKTIFTAYDCFDKLVSVSESVEAANKISLAETTKTGQDKTFIVENTLDPANIKNMAETGFEYTYSGKNYFSENYNITKNRFEFEGVEMPKPEDINFVCIARLSWEKGQKKLIQAFEKVNSRFSNVKLYLIGDGPLRIDIQNEIRRLNLEDNVVMTGHVANPFYLLNHMDCFVLSSNHEGQGLAVLEAMVVGKYCISTDIDGPRSFLKPQYGELVENSVDGLANAMISFAEHKKVPEVFDYDNYNYQALTAFYKMIEA</sequence>
<feature type="domain" description="Glycosyl transferase family 1" evidence="7">
    <location>
        <begin position="665"/>
        <end position="816"/>
    </location>
</feature>
<comment type="similarity">
    <text evidence="2">Belongs to the CDP-glycerol glycerophosphotransferase family.</text>
</comment>
<keyword evidence="5" id="KW-0777">Teichoic acid biosynthesis</keyword>
<organism evidence="8 9">
    <name type="scientific">Anaerostipes rhamnosivorans</name>
    <dbReference type="NCBI Taxonomy" id="1229621"/>
    <lineage>
        <taxon>Bacteria</taxon>
        <taxon>Bacillati</taxon>
        <taxon>Bacillota</taxon>
        <taxon>Clostridia</taxon>
        <taxon>Lachnospirales</taxon>
        <taxon>Lachnospiraceae</taxon>
        <taxon>Anaerostipes</taxon>
    </lineage>
</organism>
<dbReference type="Gene3D" id="3.40.50.11820">
    <property type="match status" value="1"/>
</dbReference>
<dbReference type="PANTHER" id="PTHR37316">
    <property type="entry name" value="TEICHOIC ACID GLYCEROL-PHOSPHATE PRIMASE"/>
    <property type="match status" value="1"/>
</dbReference>
<evidence type="ECO:0000256" key="5">
    <source>
        <dbReference type="ARBA" id="ARBA00022944"/>
    </source>
</evidence>
<accession>A0A4P8IEW2</accession>
<dbReference type="Proteomes" id="UP000298653">
    <property type="component" value="Chromosome"/>
</dbReference>
<gene>
    <name evidence="8" type="ORF">AR1Y2_2874</name>
</gene>
<evidence type="ECO:0000313" key="8">
    <source>
        <dbReference type="EMBL" id="QCP36328.1"/>
    </source>
</evidence>
<dbReference type="Gene3D" id="3.40.50.2000">
    <property type="entry name" value="Glycogen Phosphorylase B"/>
    <property type="match status" value="2"/>
</dbReference>
<dbReference type="InterPro" id="IPR043149">
    <property type="entry name" value="TagF_N"/>
</dbReference>
<keyword evidence="3" id="KW-1003">Cell membrane</keyword>
<protein>
    <submittedName>
        <fullName evidence="8">Glycosyltransferase</fullName>
        <ecNumber evidence="8">2.4.1.-</ecNumber>
    </submittedName>
</protein>
<dbReference type="InterPro" id="IPR007554">
    <property type="entry name" value="Glycerophosphate_synth"/>
</dbReference>
<dbReference type="GO" id="GO:0019350">
    <property type="term" value="P:teichoic acid biosynthetic process"/>
    <property type="evidence" value="ECO:0007669"/>
    <property type="project" value="UniProtKB-KW"/>
</dbReference>
<dbReference type="InterPro" id="IPR001296">
    <property type="entry name" value="Glyco_trans_1"/>
</dbReference>
<evidence type="ECO:0000256" key="6">
    <source>
        <dbReference type="ARBA" id="ARBA00023136"/>
    </source>
</evidence>
<keyword evidence="8" id="KW-0328">Glycosyltransferase</keyword>
<keyword evidence="9" id="KW-1185">Reference proteome</keyword>
<evidence type="ECO:0000259" key="7">
    <source>
        <dbReference type="Pfam" id="PF00534"/>
    </source>
</evidence>
<evidence type="ECO:0000313" key="9">
    <source>
        <dbReference type="Proteomes" id="UP000298653"/>
    </source>
</evidence>
<dbReference type="Pfam" id="PF04464">
    <property type="entry name" value="Glyphos_transf"/>
    <property type="match status" value="1"/>
</dbReference>
<dbReference type="GO" id="GO:0047355">
    <property type="term" value="F:CDP-glycerol glycerophosphotransferase activity"/>
    <property type="evidence" value="ECO:0007669"/>
    <property type="project" value="InterPro"/>
</dbReference>
<dbReference type="Pfam" id="PF00534">
    <property type="entry name" value="Glycos_transf_1"/>
    <property type="match status" value="1"/>
</dbReference>
<dbReference type="CDD" id="cd03811">
    <property type="entry name" value="GT4_GT28_WabH-like"/>
    <property type="match status" value="1"/>
</dbReference>
<dbReference type="OrthoDB" id="9807097at2"/>
<dbReference type="KEGG" id="arf:AR1Y2_2874"/>